<accession>A0A1I7ZQQ7</accession>
<reference evidence="2" key="1">
    <citation type="submission" date="2016-11" db="UniProtKB">
        <authorList>
            <consortium name="WormBaseParasite"/>
        </authorList>
    </citation>
    <scope>IDENTIFICATION</scope>
</reference>
<keyword evidence="1" id="KW-1185">Reference proteome</keyword>
<evidence type="ECO:0000313" key="1">
    <source>
        <dbReference type="Proteomes" id="UP000095287"/>
    </source>
</evidence>
<evidence type="ECO:0000313" key="2">
    <source>
        <dbReference type="WBParaSite" id="L893_g28592.t1"/>
    </source>
</evidence>
<name>A0A1I7ZQQ7_9BILA</name>
<sequence>MAIRERRYMGKSEKDTVTSRLDMTRLRRGYRSSVVVFGEDTNASTETAEEVATYSARTSAGCSTPPPPPTSQFALPQRMHILRITYMVQASRWCNQIRYPNENQNEIHATEIKKRASGRTDEWARRTSLDANTIFDVMHFITKCMREREVGSGVQTVDQLEIKFAPHCSLWNVIGLEGNATRRTDGSMKPLHRKAIKLESAREQRTR</sequence>
<dbReference type="WBParaSite" id="L893_g28592.t1">
    <property type="protein sequence ID" value="L893_g28592.t1"/>
    <property type="gene ID" value="L893_g28592"/>
</dbReference>
<protein>
    <submittedName>
        <fullName evidence="2">Histone domain-containing protein</fullName>
    </submittedName>
</protein>
<proteinExistence type="predicted"/>
<dbReference type="Proteomes" id="UP000095287">
    <property type="component" value="Unplaced"/>
</dbReference>
<dbReference type="AlphaFoldDB" id="A0A1I7ZQQ7"/>
<organism evidence="1 2">
    <name type="scientific">Steinernema glaseri</name>
    <dbReference type="NCBI Taxonomy" id="37863"/>
    <lineage>
        <taxon>Eukaryota</taxon>
        <taxon>Metazoa</taxon>
        <taxon>Ecdysozoa</taxon>
        <taxon>Nematoda</taxon>
        <taxon>Chromadorea</taxon>
        <taxon>Rhabditida</taxon>
        <taxon>Tylenchina</taxon>
        <taxon>Panagrolaimomorpha</taxon>
        <taxon>Strongyloidoidea</taxon>
        <taxon>Steinernematidae</taxon>
        <taxon>Steinernema</taxon>
    </lineage>
</organism>